<reference evidence="9 10" key="1">
    <citation type="submission" date="2018-11" db="EMBL/GenBank/DDBJ databases">
        <title>Genomes From Bacteria Associated with the Canine Oral Cavity: a Test Case for Automated Genome-Based Taxonomic Assignment.</title>
        <authorList>
            <person name="Coil D.A."/>
            <person name="Jospin G."/>
            <person name="Darling A.E."/>
            <person name="Wallis C."/>
            <person name="Davis I.J."/>
            <person name="Harris S."/>
            <person name="Eisen J.A."/>
            <person name="Holcombe L.J."/>
            <person name="O'Flynn C."/>
        </authorList>
    </citation>
    <scope>NUCLEOTIDE SEQUENCE [LARGE SCALE GENOMIC DNA]</scope>
    <source>
        <strain evidence="9 10">COT-280</strain>
    </source>
</reference>
<evidence type="ECO:0000256" key="6">
    <source>
        <dbReference type="SAM" id="Phobius"/>
    </source>
</evidence>
<accession>A0A3P2A494</accession>
<feature type="transmembrane region" description="Helical" evidence="6">
    <location>
        <begin position="337"/>
        <end position="359"/>
    </location>
</feature>
<feature type="transmembrane region" description="Helical" evidence="6">
    <location>
        <begin position="149"/>
        <end position="169"/>
    </location>
</feature>
<feature type="domain" description="Putative Na+/H+ antiporter N-terminal" evidence="8">
    <location>
        <begin position="2"/>
        <end position="92"/>
    </location>
</feature>
<keyword evidence="10" id="KW-1185">Reference proteome</keyword>
<proteinExistence type="predicted"/>
<dbReference type="EMBL" id="RQYC01000007">
    <property type="protein sequence ID" value="RRD90169.1"/>
    <property type="molecule type" value="Genomic_DNA"/>
</dbReference>
<dbReference type="OrthoDB" id="9772446at2"/>
<dbReference type="Proteomes" id="UP000269923">
    <property type="component" value="Unassembled WGS sequence"/>
</dbReference>
<dbReference type="AlphaFoldDB" id="A0A3P2A494"/>
<evidence type="ECO:0000259" key="8">
    <source>
        <dbReference type="Pfam" id="PF13726"/>
    </source>
</evidence>
<evidence type="ECO:0000313" key="10">
    <source>
        <dbReference type="Proteomes" id="UP000269923"/>
    </source>
</evidence>
<feature type="transmembrane region" description="Helical" evidence="6">
    <location>
        <begin position="122"/>
        <end position="140"/>
    </location>
</feature>
<feature type="transmembrane region" description="Helical" evidence="6">
    <location>
        <begin position="59"/>
        <end position="78"/>
    </location>
</feature>
<dbReference type="InterPro" id="IPR032813">
    <property type="entry name" value="Na_H_antiport_N"/>
</dbReference>
<feature type="transmembrane region" description="Helical" evidence="6">
    <location>
        <begin position="371"/>
        <end position="397"/>
    </location>
</feature>
<sequence>MNAVLVGVLVMLALSVARVNVVLGLTVGAFAGGLAAGLPVADIGTQTGVLTHFQNGLAGGAKIALSYAMLGAFAMAISHSGLPQQLAHKLISRAEGETLPARLKWLLLGGLLAMAVMSQNLIPIHIAFIPLLIPPLLPVFDRLRIDRRLLACVMTFGLVTTYMFLPYGFGQIFLNDILLSNIQSAGMDVTGINVMAAMAIPAAGMVFGLLWAYWHYRAPRDYTAPVATAFAAEAEQTATGVSTASRYRSMVAALAVLVCFVVQLVYDGALLLGAMLGFAVFVLFGVVRRQDTDSVFTAGIRMMAGIGFIMIAAQGFAEVMKATGHIDILVRESMAWFGGSKSLAALAMLAVGLLVTMGIGSSFSTLPIVAAVYVPLCAALGFSPLATVAIIGTAGALGDAGSPASDSTLGPTAGLNADNRHDHIRDSVIPTFIHYNIPLFVFGWLAAMVL</sequence>
<evidence type="ECO:0000256" key="1">
    <source>
        <dbReference type="ARBA" id="ARBA00004651"/>
    </source>
</evidence>
<feature type="transmembrane region" description="Helical" evidence="6">
    <location>
        <begin position="247"/>
        <end position="264"/>
    </location>
</feature>
<protein>
    <submittedName>
        <fullName evidence="9">TRAP transporter large permease subunit</fullName>
    </submittedName>
</protein>
<comment type="caution">
    <text evidence="9">The sequence shown here is derived from an EMBL/GenBank/DDBJ whole genome shotgun (WGS) entry which is preliminary data.</text>
</comment>
<dbReference type="RefSeq" id="WP_124794725.1">
    <property type="nucleotide sequence ID" value="NZ_RQYC01000007.1"/>
</dbReference>
<evidence type="ECO:0000256" key="3">
    <source>
        <dbReference type="ARBA" id="ARBA00022692"/>
    </source>
</evidence>
<feature type="transmembrane region" description="Helical" evidence="6">
    <location>
        <begin position="270"/>
        <end position="287"/>
    </location>
</feature>
<evidence type="ECO:0000256" key="5">
    <source>
        <dbReference type="ARBA" id="ARBA00023136"/>
    </source>
</evidence>
<dbReference type="Pfam" id="PF03553">
    <property type="entry name" value="Na_H_antiporter"/>
    <property type="match status" value="1"/>
</dbReference>
<feature type="transmembrane region" description="Helical" evidence="6">
    <location>
        <begin position="99"/>
        <end position="116"/>
    </location>
</feature>
<evidence type="ECO:0000256" key="4">
    <source>
        <dbReference type="ARBA" id="ARBA00022989"/>
    </source>
</evidence>
<feature type="transmembrane region" description="Helical" evidence="6">
    <location>
        <begin position="432"/>
        <end position="449"/>
    </location>
</feature>
<dbReference type="PANTHER" id="PTHR37821">
    <property type="entry name" value="AMINO ACID TRANSPORTER YUIF-RELATED"/>
    <property type="match status" value="1"/>
</dbReference>
<dbReference type="InterPro" id="IPR018461">
    <property type="entry name" value="Na/H_Antiport_NhaC-like_C"/>
</dbReference>
<dbReference type="GO" id="GO:0005886">
    <property type="term" value="C:plasma membrane"/>
    <property type="evidence" value="ECO:0007669"/>
    <property type="project" value="UniProtKB-SubCell"/>
</dbReference>
<feature type="domain" description="Na+/H+ antiporter NhaC-like C-terminal" evidence="7">
    <location>
        <begin position="153"/>
        <end position="444"/>
    </location>
</feature>
<feature type="transmembrane region" description="Helical" evidence="6">
    <location>
        <begin position="299"/>
        <end position="317"/>
    </location>
</feature>
<evidence type="ECO:0000256" key="2">
    <source>
        <dbReference type="ARBA" id="ARBA00022475"/>
    </source>
</evidence>
<evidence type="ECO:0000259" key="7">
    <source>
        <dbReference type="Pfam" id="PF03553"/>
    </source>
</evidence>
<keyword evidence="3 6" id="KW-0812">Transmembrane</keyword>
<keyword evidence="5 6" id="KW-0472">Membrane</keyword>
<keyword evidence="2" id="KW-1003">Cell membrane</keyword>
<keyword evidence="4 6" id="KW-1133">Transmembrane helix</keyword>
<dbReference type="Pfam" id="PF13726">
    <property type="entry name" value="Na_H_antiport_2"/>
    <property type="match status" value="1"/>
</dbReference>
<dbReference type="STRING" id="1121352.GCA_000620925_01337"/>
<dbReference type="InterPro" id="IPR052576">
    <property type="entry name" value="AA_Transporter-Related"/>
</dbReference>
<evidence type="ECO:0000313" key="9">
    <source>
        <dbReference type="EMBL" id="RRD90169.1"/>
    </source>
</evidence>
<name>A0A3P2A494_9NEIS</name>
<gene>
    <name evidence="9" type="ORF">EII21_05900</name>
</gene>
<feature type="transmembrane region" description="Helical" evidence="6">
    <location>
        <begin position="189"/>
        <end position="214"/>
    </location>
</feature>
<dbReference type="PANTHER" id="PTHR37821:SF1">
    <property type="entry name" value="AMINO ACID TRANSPORTER YUIF-RELATED"/>
    <property type="match status" value="1"/>
</dbReference>
<comment type="subcellular location">
    <subcellularLocation>
        <location evidence="1">Cell membrane</location>
        <topology evidence="1">Multi-pass membrane protein</topology>
    </subcellularLocation>
</comment>
<organism evidence="9 10">
    <name type="scientific">Conchiformibius steedae</name>
    <dbReference type="NCBI Taxonomy" id="153493"/>
    <lineage>
        <taxon>Bacteria</taxon>
        <taxon>Pseudomonadati</taxon>
        <taxon>Pseudomonadota</taxon>
        <taxon>Betaproteobacteria</taxon>
        <taxon>Neisseriales</taxon>
        <taxon>Neisseriaceae</taxon>
        <taxon>Conchiformibius</taxon>
    </lineage>
</organism>